<protein>
    <recommendedName>
        <fullName evidence="5">SdhA, substrate of the Dot/Icm system</fullName>
    </recommendedName>
</protein>
<accession>A0A078KVU5</accession>
<dbReference type="EMBL" id="CCSB01000001">
    <property type="protein sequence ID" value="CDZ75879.1"/>
    <property type="molecule type" value="Genomic_DNA"/>
</dbReference>
<proteinExistence type="predicted"/>
<evidence type="ECO:0000313" key="3">
    <source>
        <dbReference type="EMBL" id="CDZ75879.1"/>
    </source>
</evidence>
<evidence type="ECO:0000256" key="1">
    <source>
        <dbReference type="SAM" id="Coils"/>
    </source>
</evidence>
<dbReference type="eggNOG" id="COG1511">
    <property type="taxonomic scope" value="Bacteria"/>
</dbReference>
<keyword evidence="4" id="KW-1185">Reference proteome</keyword>
<evidence type="ECO:0008006" key="5">
    <source>
        <dbReference type="Google" id="ProtNLM"/>
    </source>
</evidence>
<reference evidence="3 4" key="1">
    <citation type="submission" date="2014-06" db="EMBL/GenBank/DDBJ databases">
        <authorList>
            <person name="Urmite Genomes Urmite Genomes"/>
        </authorList>
    </citation>
    <scope>NUCLEOTIDE SEQUENCE [LARGE SCALE GENOMIC DNA]</scope>
</reference>
<evidence type="ECO:0000256" key="2">
    <source>
        <dbReference type="SAM" id="MobiDB-lite"/>
    </source>
</evidence>
<feature type="coiled-coil region" evidence="1">
    <location>
        <begin position="1064"/>
        <end position="1091"/>
    </location>
</feature>
<feature type="region of interest" description="Disordered" evidence="2">
    <location>
        <begin position="869"/>
        <end position="898"/>
    </location>
</feature>
<dbReference type="Proteomes" id="UP000044071">
    <property type="component" value="Unassembled WGS sequence"/>
</dbReference>
<dbReference type="RefSeq" id="WP_043872515.1">
    <property type="nucleotide sequence ID" value="NZ_CCVW01000001.1"/>
</dbReference>
<keyword evidence="1" id="KW-0175">Coiled coil</keyword>
<dbReference type="STRING" id="1034943.BN59_00139"/>
<name>A0A078KVU5_9GAMM</name>
<gene>
    <name evidence="3" type="ORF">BN59_00139</name>
</gene>
<evidence type="ECO:0000313" key="4">
    <source>
        <dbReference type="Proteomes" id="UP000044071"/>
    </source>
</evidence>
<sequence length="1543" mass="176868">MLEKILKLLDSFRENQISKVLHTNRERIVAMLKGPYFSDKIKPYFATMHAEGVPFTDFEDQPKQVTQIKEIINALYHAEQAFLDLETVNLRDGQNKGKDVKQLYFHTIRHGYQASYLLTHLDVELSELFANEVKVVLPLLTVFQNFVDTHAKEAAEFTAQLKQYPFSYKAGLISGITVDQMRPGSGQIDYSFLTQFSAVLPGYLQQFREYIQRYSPEQLANFEPTLNKTQLDDLQKEGFKLLNALENLQGESIFMSAKLFYYVDAIRRVINLSMSTLEQMGDLNESSQDVIRDNLTQLKYKCLVPLFALADRLEDEALLTPGTLSNPLMEQVKPLYDFLIEYTSKVVNFSSKGRELVTIEDDRFIHLRLAETEKRINEAKRNLVKIEQAQGDFVAFFRLLDGHQGTSSYLIGLPEETKKSLMTDYKLIEPYVKKIDQELNNNIIKALTLQNRWTYASLNPGNWIAYGHEKLEVKTLLALKDKIETALKRDRNTQNFHITLNEDLISSVHERAELSLFPFDRQTNVFDCNEASVLKVDPIAPNDFNFNIQGEDCYVTNADSLTTDQAFELYQFYTNKLAKLERAQTAYKQFMVIIRAQFPKLLNEIDDETKVRLRSLYCRFQPYMVDVIMPETDKVNYDELIVANLAMTSNSPSSEQPEPLSTRYFLIRGREQTFLSSLNTLTLNFQQRATFFRGQAGSKYQTEVRARELKHDDKSSYRANHLLKHTEYSKAIGEFKDTVIQLTTLFNTTTKEQLNPTQYYIRSGVPFPEVENGVARLKESKQVLGLKAIANSLYHIEQISKQLEALNNKSTETVYVYHLVQVYTHLDSIASAAKELYKDPYLALIASDISNRATAIYQMLLIQSEPYRTSPDTVGTPLPEVAATDEPSNTAEQTPPSTANEVQYGGIWYPLNAFMLVPAYIQKLTAEDNLTQEDQETIQEHTKQVVLKIEGVINSSSSYFKLFLKTPVMLNLFLELKEKLSEFTTLSHAAVLEHLKELNTEHFAQMLLEADEWEDRMGLQPGLLSGPMKLMLDEFYKGLVEPLGFVSQKHIELVTSLEPIEKRLIAVRERKEQATQEKAKYRDNHAALAKLLKLIATHDNFTTGPAPSPVAMYGLEQDLLQAYEQALPILKKHEDLFALLKNDDEIEKSPKLDKFIVQEFNAPSAKLRRPMKASRFVGDSAVHSPFSELLTEGLPFSLELEQMNPKQTKPKVELSDLIVVVAEEEQIVENPNVEVAPPLVLTQHIKTHCQVVFNYYQGQVSTHDTELKTAKEKERYLEDLHKKQKALNSKFVTDYTKKAIGVQIDAAINRYIGLLHVQNEYNIKLKEYLESKAGQIIEAAKRSDDIDTLVQEMIAQRVLRFDQKHYRNYAHLEAVMVALTQFKTYFTEVSTHLLNNNSYFETSKTLENKSRMVKRLETIAESDKDVKTRFAEMRAITEEFSFETTMLKHSKPNPFTLAWLTQLVTSFLTLLHIYKPAYIQRYDGLKEALTTPPSEQAINRYRLFEPPQATRRYALPPLALAVGQPNHAAEEQPVVQEGAVFGV</sequence>
<feature type="compositionally biased region" description="Polar residues" evidence="2">
    <location>
        <begin position="886"/>
        <end position="898"/>
    </location>
</feature>
<organism evidence="3 4">
    <name type="scientific">Legionella massiliensis</name>
    <dbReference type="NCBI Taxonomy" id="1034943"/>
    <lineage>
        <taxon>Bacteria</taxon>
        <taxon>Pseudomonadati</taxon>
        <taxon>Pseudomonadota</taxon>
        <taxon>Gammaproteobacteria</taxon>
        <taxon>Legionellales</taxon>
        <taxon>Legionellaceae</taxon>
        <taxon>Legionella</taxon>
    </lineage>
</organism>
<dbReference type="OrthoDB" id="5647347at2"/>